<dbReference type="InterPro" id="IPR029149">
    <property type="entry name" value="Creatin/AminoP/Spt16_N"/>
</dbReference>
<proteinExistence type="predicted"/>
<feature type="compositionally biased region" description="Low complexity" evidence="1">
    <location>
        <begin position="243"/>
        <end position="260"/>
    </location>
</feature>
<dbReference type="InterPro" id="IPR036005">
    <property type="entry name" value="Creatinase/aminopeptidase-like"/>
</dbReference>
<name>A0ABQ6IRN5_9MICO</name>
<evidence type="ECO:0000313" key="4">
    <source>
        <dbReference type="Proteomes" id="UP001157126"/>
    </source>
</evidence>
<dbReference type="Proteomes" id="UP001157126">
    <property type="component" value="Unassembled WGS sequence"/>
</dbReference>
<dbReference type="InterPro" id="IPR050659">
    <property type="entry name" value="Peptidase_M24B"/>
</dbReference>
<feature type="compositionally biased region" description="Low complexity" evidence="1">
    <location>
        <begin position="300"/>
        <end position="329"/>
    </location>
</feature>
<evidence type="ECO:0000259" key="2">
    <source>
        <dbReference type="Pfam" id="PF01321"/>
    </source>
</evidence>
<sequence length="338" mass="36784">MDPVVISQAEYGSRLAAVRHRMDLQGLSALIVTDPANIYYLTGYNAWSFYVPQMLFVPAEGGMVLFTREMDAHGAHRTTWLPAENIVGYPERYVQRPHLHPFDWVSFALRQRWLVAPASKGVVGMEMDSHYTSPKGFRALDHGIPEWKIVDCFELVNWVRLIKSDAEIQLMRSAARVTTKAMEAAIDAVAVGVQQNVVAAQIMQAQALGDGDAWGDYPSIVPMLPTAESADTPTSPGVGGSSPTGTPSSSSSPEPTSGTTCRWPARSCSAAPRTSCSAWRRPSRPDSTRCCRRRRRGCPWRLWRTPGTGSSPSTASRSPAAWATRSASAIHPTGASAP</sequence>
<protein>
    <recommendedName>
        <fullName evidence="2">Creatinase N-terminal domain-containing protein</fullName>
    </recommendedName>
</protein>
<evidence type="ECO:0000313" key="3">
    <source>
        <dbReference type="EMBL" id="GMA40361.1"/>
    </source>
</evidence>
<comment type="caution">
    <text evidence="3">The sequence shown here is derived from an EMBL/GenBank/DDBJ whole genome shotgun (WGS) entry which is preliminary data.</text>
</comment>
<dbReference type="Gene3D" id="3.90.230.10">
    <property type="entry name" value="Creatinase/methionine aminopeptidase superfamily"/>
    <property type="match status" value="1"/>
</dbReference>
<accession>A0ABQ6IRN5</accession>
<reference evidence="4" key="1">
    <citation type="journal article" date="2019" name="Int. J. Syst. Evol. Microbiol.">
        <title>The Global Catalogue of Microorganisms (GCM) 10K type strain sequencing project: providing services to taxonomists for standard genome sequencing and annotation.</title>
        <authorList>
            <consortium name="The Broad Institute Genomics Platform"/>
            <consortium name="The Broad Institute Genome Sequencing Center for Infectious Disease"/>
            <person name="Wu L."/>
            <person name="Ma J."/>
        </authorList>
    </citation>
    <scope>NUCLEOTIDE SEQUENCE [LARGE SCALE GENOMIC DNA]</scope>
    <source>
        <strain evidence="4">NBRC 113072</strain>
    </source>
</reference>
<dbReference type="Pfam" id="PF01321">
    <property type="entry name" value="Creatinase_N"/>
    <property type="match status" value="1"/>
</dbReference>
<dbReference type="EMBL" id="BSUO01000001">
    <property type="protein sequence ID" value="GMA40361.1"/>
    <property type="molecule type" value="Genomic_DNA"/>
</dbReference>
<gene>
    <name evidence="3" type="ORF">GCM10025883_24060</name>
</gene>
<organism evidence="3 4">
    <name type="scientific">Mobilicoccus caccae</name>
    <dbReference type="NCBI Taxonomy" id="1859295"/>
    <lineage>
        <taxon>Bacteria</taxon>
        <taxon>Bacillati</taxon>
        <taxon>Actinomycetota</taxon>
        <taxon>Actinomycetes</taxon>
        <taxon>Micrococcales</taxon>
        <taxon>Dermatophilaceae</taxon>
        <taxon>Mobilicoccus</taxon>
    </lineage>
</organism>
<feature type="domain" description="Creatinase N-terminal" evidence="2">
    <location>
        <begin position="14"/>
        <end position="162"/>
    </location>
</feature>
<dbReference type="Gene3D" id="3.40.350.10">
    <property type="entry name" value="Creatinase/prolidase N-terminal domain"/>
    <property type="match status" value="1"/>
</dbReference>
<feature type="region of interest" description="Disordered" evidence="1">
    <location>
        <begin position="219"/>
        <end position="267"/>
    </location>
</feature>
<dbReference type="InterPro" id="IPR000587">
    <property type="entry name" value="Creatinase_N"/>
</dbReference>
<dbReference type="PANTHER" id="PTHR46112">
    <property type="entry name" value="AMINOPEPTIDASE"/>
    <property type="match status" value="1"/>
</dbReference>
<evidence type="ECO:0000256" key="1">
    <source>
        <dbReference type="SAM" id="MobiDB-lite"/>
    </source>
</evidence>
<dbReference type="PANTHER" id="PTHR46112:SF2">
    <property type="entry name" value="XAA-PRO AMINOPEPTIDASE P-RELATED"/>
    <property type="match status" value="1"/>
</dbReference>
<dbReference type="SUPFAM" id="SSF53092">
    <property type="entry name" value="Creatinase/prolidase N-terminal domain"/>
    <property type="match status" value="1"/>
</dbReference>
<feature type="region of interest" description="Disordered" evidence="1">
    <location>
        <begin position="300"/>
        <end position="338"/>
    </location>
</feature>
<keyword evidence="4" id="KW-1185">Reference proteome</keyword>
<dbReference type="SUPFAM" id="SSF55920">
    <property type="entry name" value="Creatinase/aminopeptidase"/>
    <property type="match status" value="1"/>
</dbReference>